<organism evidence="3 4">
    <name type="scientific">Actinomadura adrarensis</name>
    <dbReference type="NCBI Taxonomy" id="1819600"/>
    <lineage>
        <taxon>Bacteria</taxon>
        <taxon>Bacillati</taxon>
        <taxon>Actinomycetota</taxon>
        <taxon>Actinomycetes</taxon>
        <taxon>Streptosporangiales</taxon>
        <taxon>Thermomonosporaceae</taxon>
        <taxon>Actinomadura</taxon>
    </lineage>
</organism>
<feature type="non-terminal residue" evidence="3">
    <location>
        <position position="214"/>
    </location>
</feature>
<reference evidence="4" key="1">
    <citation type="journal article" date="2019" name="Int. J. Syst. Evol. Microbiol.">
        <title>The Global Catalogue of Microorganisms (GCM) 10K type strain sequencing project: providing services to taxonomists for standard genome sequencing and annotation.</title>
        <authorList>
            <consortium name="The Broad Institute Genomics Platform"/>
            <consortium name="The Broad Institute Genome Sequencing Center for Infectious Disease"/>
            <person name="Wu L."/>
            <person name="Ma J."/>
        </authorList>
    </citation>
    <scope>NUCLEOTIDE SEQUENCE [LARGE SCALE GENOMIC DNA]</scope>
    <source>
        <strain evidence="4">JCM 31696</strain>
    </source>
</reference>
<proteinExistence type="predicted"/>
<feature type="region of interest" description="Disordered" evidence="1">
    <location>
        <begin position="1"/>
        <end position="57"/>
    </location>
</feature>
<protein>
    <submittedName>
        <fullName evidence="3">Cyclic nucleotide-binding domain-containing protein</fullName>
    </submittedName>
</protein>
<keyword evidence="4" id="KW-1185">Reference proteome</keyword>
<dbReference type="Proteomes" id="UP001597083">
    <property type="component" value="Unassembled WGS sequence"/>
</dbReference>
<dbReference type="EMBL" id="JBHTIR010002021">
    <property type="protein sequence ID" value="MFD0853267.1"/>
    <property type="molecule type" value="Genomic_DNA"/>
</dbReference>
<feature type="domain" description="Cyclic nucleotide-binding" evidence="2">
    <location>
        <begin position="116"/>
        <end position="214"/>
    </location>
</feature>
<dbReference type="InterPro" id="IPR014710">
    <property type="entry name" value="RmlC-like_jellyroll"/>
</dbReference>
<comment type="caution">
    <text evidence="3">The sequence shown here is derived from an EMBL/GenBank/DDBJ whole genome shotgun (WGS) entry which is preliminary data.</text>
</comment>
<dbReference type="SUPFAM" id="SSF51206">
    <property type="entry name" value="cAMP-binding domain-like"/>
    <property type="match status" value="1"/>
</dbReference>
<dbReference type="CDD" id="cd00038">
    <property type="entry name" value="CAP_ED"/>
    <property type="match status" value="1"/>
</dbReference>
<dbReference type="Gene3D" id="2.60.120.10">
    <property type="entry name" value="Jelly Rolls"/>
    <property type="match status" value="1"/>
</dbReference>
<sequence>MSDTLRMPNAFAGSSGGHHWPTPSGHPPQTVTHDGRTHQAVPPTSQVPHPTVPQPFPQHVPQPFPQGVPEMVAQGAASQDSVAGHAVTHEQFAHAYFQETGAQSTAGAAVAETGRFWRALTLEEQHALISAATSFHYPIGTVLWQEGEVADHLVVITSGYVRVSVVRGGQERIIAFRGPGDIIGERAALLLRRRSAGIVAMDDVRTLKLTTGEF</sequence>
<gene>
    <name evidence="3" type="ORF">ACFQ07_13585</name>
</gene>
<dbReference type="Pfam" id="PF00027">
    <property type="entry name" value="cNMP_binding"/>
    <property type="match status" value="1"/>
</dbReference>
<evidence type="ECO:0000313" key="3">
    <source>
        <dbReference type="EMBL" id="MFD0853267.1"/>
    </source>
</evidence>
<evidence type="ECO:0000313" key="4">
    <source>
        <dbReference type="Proteomes" id="UP001597083"/>
    </source>
</evidence>
<dbReference type="PROSITE" id="PS50042">
    <property type="entry name" value="CNMP_BINDING_3"/>
    <property type="match status" value="1"/>
</dbReference>
<name>A0ABW3CHL0_9ACTN</name>
<evidence type="ECO:0000256" key="1">
    <source>
        <dbReference type="SAM" id="MobiDB-lite"/>
    </source>
</evidence>
<dbReference type="InterPro" id="IPR000595">
    <property type="entry name" value="cNMP-bd_dom"/>
</dbReference>
<dbReference type="InterPro" id="IPR018490">
    <property type="entry name" value="cNMP-bd_dom_sf"/>
</dbReference>
<accession>A0ABW3CHL0</accession>
<evidence type="ECO:0000259" key="2">
    <source>
        <dbReference type="PROSITE" id="PS50042"/>
    </source>
</evidence>